<dbReference type="InterPro" id="IPR002178">
    <property type="entry name" value="PTS_EIIA_type-2_dom"/>
</dbReference>
<dbReference type="PANTHER" id="PTHR47738">
    <property type="entry name" value="PTS SYSTEM FRUCTOSE-LIKE EIIA COMPONENT-RELATED"/>
    <property type="match status" value="1"/>
</dbReference>
<dbReference type="GO" id="GO:0030295">
    <property type="term" value="F:protein kinase activator activity"/>
    <property type="evidence" value="ECO:0007669"/>
    <property type="project" value="TreeGrafter"/>
</dbReference>
<evidence type="ECO:0000259" key="1">
    <source>
        <dbReference type="PROSITE" id="PS51094"/>
    </source>
</evidence>
<dbReference type="PROSITE" id="PS51094">
    <property type="entry name" value="PTS_EIIA_TYPE_2"/>
    <property type="match status" value="1"/>
</dbReference>
<feature type="domain" description="PTS EIIA type-2" evidence="1">
    <location>
        <begin position="26"/>
        <end position="169"/>
    </location>
</feature>
<dbReference type="AlphaFoldDB" id="A0A1G7WZA3"/>
<evidence type="ECO:0000313" key="3">
    <source>
        <dbReference type="Proteomes" id="UP000199706"/>
    </source>
</evidence>
<dbReference type="PROSITE" id="PS00372">
    <property type="entry name" value="PTS_EIIA_TYPE_2_HIS"/>
    <property type="match status" value="1"/>
</dbReference>
<dbReference type="SUPFAM" id="SSF55804">
    <property type="entry name" value="Phoshotransferase/anion transport protein"/>
    <property type="match status" value="1"/>
</dbReference>
<dbReference type="PANTHER" id="PTHR47738:SF1">
    <property type="entry name" value="NITROGEN REGULATORY PROTEIN"/>
    <property type="match status" value="1"/>
</dbReference>
<gene>
    <name evidence="2" type="ORF">SAMN05216466_10596</name>
</gene>
<organism evidence="2 3">
    <name type="scientific">Paraburkholderia phenazinium</name>
    <dbReference type="NCBI Taxonomy" id="60549"/>
    <lineage>
        <taxon>Bacteria</taxon>
        <taxon>Pseudomonadati</taxon>
        <taxon>Pseudomonadota</taxon>
        <taxon>Betaproteobacteria</taxon>
        <taxon>Burkholderiales</taxon>
        <taxon>Burkholderiaceae</taxon>
        <taxon>Paraburkholderia</taxon>
    </lineage>
</organism>
<name>A0A1G7WZA3_9BURK</name>
<dbReference type="InterPro" id="IPR051541">
    <property type="entry name" value="PTS_SugarTrans_NitroReg"/>
</dbReference>
<reference evidence="2 3" key="1">
    <citation type="submission" date="2016-10" db="EMBL/GenBank/DDBJ databases">
        <authorList>
            <person name="de Groot N.N."/>
        </authorList>
    </citation>
    <scope>NUCLEOTIDE SEQUENCE [LARGE SCALE GENOMIC DNA]</scope>
    <source>
        <strain evidence="2 3">LMG 2247</strain>
    </source>
</reference>
<protein>
    <submittedName>
        <fullName evidence="2">PTS IIA-like nitrogen-regulatory protein PtsN</fullName>
    </submittedName>
</protein>
<accession>A0A1G7WZA3</accession>
<dbReference type="RefSeq" id="WP_090684952.1">
    <property type="nucleotide sequence ID" value="NZ_CADERL010000001.1"/>
</dbReference>
<evidence type="ECO:0000313" key="2">
    <source>
        <dbReference type="EMBL" id="SDG76660.1"/>
    </source>
</evidence>
<proteinExistence type="predicted"/>
<sequence>MERHSNATARSIQATFPPANMNRLAKFLPLENVVVGLSVTSKKRVFEQAGLIFENQNGIARSTVTDNLFARERLGSTGLGEGVAIPHGRIKGLKQPLAAFVRLADPIPFESPDGQPVSLLIFLLVPEQATQQHLEILSEIAQLLSDRETRERLHTEEDREALHRLLTQWQP</sequence>
<dbReference type="Gene3D" id="3.40.930.10">
    <property type="entry name" value="Mannitol-specific EII, Chain A"/>
    <property type="match status" value="1"/>
</dbReference>
<dbReference type="EMBL" id="FNCJ01000005">
    <property type="protein sequence ID" value="SDG76660.1"/>
    <property type="molecule type" value="Genomic_DNA"/>
</dbReference>
<dbReference type="InterPro" id="IPR016152">
    <property type="entry name" value="PTrfase/Anion_transptr"/>
</dbReference>
<dbReference type="CDD" id="cd00211">
    <property type="entry name" value="PTS_IIA_fru"/>
    <property type="match status" value="1"/>
</dbReference>
<dbReference type="OrthoDB" id="95460at2"/>
<dbReference type="Proteomes" id="UP000199706">
    <property type="component" value="Unassembled WGS sequence"/>
</dbReference>
<dbReference type="Pfam" id="PF00359">
    <property type="entry name" value="PTS_EIIA_2"/>
    <property type="match status" value="1"/>
</dbReference>